<evidence type="ECO:0000313" key="3">
    <source>
        <dbReference type="Proteomes" id="UP001176059"/>
    </source>
</evidence>
<dbReference type="InterPro" id="IPR011333">
    <property type="entry name" value="SKP1/BTB/POZ_sf"/>
</dbReference>
<proteinExistence type="predicted"/>
<dbReference type="Gene3D" id="3.30.710.10">
    <property type="entry name" value="Potassium Channel Kv1.1, Chain A"/>
    <property type="match status" value="1"/>
</dbReference>
<reference evidence="2" key="1">
    <citation type="submission" date="2022-08" db="EMBL/GenBank/DDBJ databases">
        <authorList>
            <consortium name="DOE Joint Genome Institute"/>
            <person name="Min B."/>
            <person name="Sierra-Patev S."/>
            <person name="Naranjo-Ortiz M."/>
            <person name="Looney B."/>
            <person name="Konkel Z."/>
            <person name="Slot J.C."/>
            <person name="Sakamoto Y."/>
            <person name="Steenwyk J.L."/>
            <person name="Rokas A."/>
            <person name="Carro J."/>
            <person name="Camarero S."/>
            <person name="Ferreira P."/>
            <person name="Molpeceres G."/>
            <person name="Ruiz-duenas F.J."/>
            <person name="Serrano A."/>
            <person name="Henrissat B."/>
            <person name="Drula E."/>
            <person name="Hughes K.W."/>
            <person name="Mata J.L."/>
            <person name="Ishikawa N.K."/>
            <person name="Vargas-Isla R."/>
            <person name="Ushijima S."/>
            <person name="Smith C.A."/>
            <person name="Ahrendt S."/>
            <person name="Andreopoulos W."/>
            <person name="He G."/>
            <person name="LaButti K."/>
            <person name="Lipzen A."/>
            <person name="Ng V."/>
            <person name="Riley R."/>
            <person name="Sandor L."/>
            <person name="Barry K."/>
            <person name="Martinez A.T."/>
            <person name="Xiao Y."/>
            <person name="Gibbons J.G."/>
            <person name="Terashima K."/>
            <person name="Hibbett D.S."/>
            <person name="Grigoriev I.V."/>
        </authorList>
    </citation>
    <scope>NUCLEOTIDE SEQUENCE</scope>
    <source>
        <strain evidence="2">ET3784</strain>
    </source>
</reference>
<dbReference type="EMBL" id="JANVFO010000018">
    <property type="protein sequence ID" value="KAJ3733351.1"/>
    <property type="molecule type" value="Genomic_DNA"/>
</dbReference>
<dbReference type="CDD" id="cd18186">
    <property type="entry name" value="BTB_POZ_ZBTB_KLHL-like"/>
    <property type="match status" value="1"/>
</dbReference>
<reference evidence="2" key="2">
    <citation type="journal article" date="2023" name="Proc. Natl. Acad. Sci. U.S.A.">
        <title>A global phylogenomic analysis of the shiitake genus Lentinula.</title>
        <authorList>
            <person name="Sierra-Patev S."/>
            <person name="Min B."/>
            <person name="Naranjo-Ortiz M."/>
            <person name="Looney B."/>
            <person name="Konkel Z."/>
            <person name="Slot J.C."/>
            <person name="Sakamoto Y."/>
            <person name="Steenwyk J.L."/>
            <person name="Rokas A."/>
            <person name="Carro J."/>
            <person name="Camarero S."/>
            <person name="Ferreira P."/>
            <person name="Molpeceres G."/>
            <person name="Ruiz-Duenas F.J."/>
            <person name="Serrano A."/>
            <person name="Henrissat B."/>
            <person name="Drula E."/>
            <person name="Hughes K.W."/>
            <person name="Mata J.L."/>
            <person name="Ishikawa N.K."/>
            <person name="Vargas-Isla R."/>
            <person name="Ushijima S."/>
            <person name="Smith C.A."/>
            <person name="Donoghue J."/>
            <person name="Ahrendt S."/>
            <person name="Andreopoulos W."/>
            <person name="He G."/>
            <person name="LaButti K."/>
            <person name="Lipzen A."/>
            <person name="Ng V."/>
            <person name="Riley R."/>
            <person name="Sandor L."/>
            <person name="Barry K."/>
            <person name="Martinez A.T."/>
            <person name="Xiao Y."/>
            <person name="Gibbons J.G."/>
            <person name="Terashima K."/>
            <person name="Grigoriev I.V."/>
            <person name="Hibbett D."/>
        </authorList>
    </citation>
    <scope>NUCLEOTIDE SEQUENCE</scope>
    <source>
        <strain evidence="2">ET3784</strain>
    </source>
</reference>
<keyword evidence="3" id="KW-1185">Reference proteome</keyword>
<accession>A0AA38N146</accession>
<organism evidence="2 3">
    <name type="scientific">Lentinula guzmanii</name>
    <dbReference type="NCBI Taxonomy" id="2804957"/>
    <lineage>
        <taxon>Eukaryota</taxon>
        <taxon>Fungi</taxon>
        <taxon>Dikarya</taxon>
        <taxon>Basidiomycota</taxon>
        <taxon>Agaricomycotina</taxon>
        <taxon>Agaricomycetes</taxon>
        <taxon>Agaricomycetidae</taxon>
        <taxon>Agaricales</taxon>
        <taxon>Marasmiineae</taxon>
        <taxon>Omphalotaceae</taxon>
        <taxon>Lentinula</taxon>
    </lineage>
</organism>
<dbReference type="Proteomes" id="UP001176059">
    <property type="component" value="Unassembled WGS sequence"/>
</dbReference>
<evidence type="ECO:0000313" key="2">
    <source>
        <dbReference type="EMBL" id="KAJ3733351.1"/>
    </source>
</evidence>
<sequence length="359" mass="40700">MDRLSILTHSDPWFEDGNIILVPQEEGRSSEPSKSEKPPVGFRVHRGVLSRHSEVLRDMFELPQPDAMHDNDSEVSRYEGCQVVVMYDIPIELSNLVKALYDGVTFHNRSVDDFFYLAGILRLSTKYFITHLRTQAIKHLTQTWSYDLKGHDTMLDLAIRTPQLSYPADPDAPSNKLSYPYIHPIHVLNLARSTNVRIVVPSAIYFLSLYPLADLIRADHPKLQITHPSKPSSSLQPSDLVNYTLMFQKRIDGILDFINTVVGKRTSSPACTNGSGRMCMRSFQRLSTRLATSWVVRTGPFNFIGQAMTQVSQDTDNFCAACREKFALDVGAYREQFWGELPAVCGLPAWEVMKEEELS</sequence>
<dbReference type="Pfam" id="PF00651">
    <property type="entry name" value="BTB"/>
    <property type="match status" value="1"/>
</dbReference>
<comment type="caution">
    <text evidence="2">The sequence shown here is derived from an EMBL/GenBank/DDBJ whole genome shotgun (WGS) entry which is preliminary data.</text>
</comment>
<dbReference type="AlphaFoldDB" id="A0AA38N146"/>
<name>A0AA38N146_9AGAR</name>
<protein>
    <recommendedName>
        <fullName evidence="1">BTB domain-containing protein</fullName>
    </recommendedName>
</protein>
<feature type="domain" description="BTB" evidence="1">
    <location>
        <begin position="42"/>
        <end position="123"/>
    </location>
</feature>
<gene>
    <name evidence="2" type="ORF">DFJ43DRAFT_1068658</name>
</gene>
<evidence type="ECO:0000259" key="1">
    <source>
        <dbReference type="Pfam" id="PF00651"/>
    </source>
</evidence>
<dbReference type="InterPro" id="IPR000210">
    <property type="entry name" value="BTB/POZ_dom"/>
</dbReference>